<gene>
    <name evidence="2" type="ORF">EDC27_1782</name>
</gene>
<evidence type="ECO:0000313" key="3">
    <source>
        <dbReference type="Proteomes" id="UP000276223"/>
    </source>
</evidence>
<keyword evidence="3" id="KW-1185">Reference proteome</keyword>
<dbReference type="EMBL" id="RJVA01000012">
    <property type="protein sequence ID" value="ROQ92101.1"/>
    <property type="molecule type" value="Genomic_DNA"/>
</dbReference>
<evidence type="ECO:0000313" key="2">
    <source>
        <dbReference type="EMBL" id="ROQ92101.1"/>
    </source>
</evidence>
<dbReference type="AlphaFoldDB" id="A0A3N1UW09"/>
<feature type="compositionally biased region" description="Basic and acidic residues" evidence="1">
    <location>
        <begin position="214"/>
        <end position="227"/>
    </location>
</feature>
<comment type="caution">
    <text evidence="2">The sequence shown here is derived from an EMBL/GenBank/DDBJ whole genome shotgun (WGS) entry which is preliminary data.</text>
</comment>
<proteinExistence type="predicted"/>
<dbReference type="Proteomes" id="UP000276223">
    <property type="component" value="Unassembled WGS sequence"/>
</dbReference>
<sequence>MKMKLTLTVADNGNLQIHMPIRIRRMRGRHTVIASRTLDGEITGAQEPVPSGDLQTMGRAFSWADIHESGQINSISELASILDVDGSYVAHILKLTTLPSDIVEALINGEEPNGQSPATLPQTFFENWAEPRRRLALPPTGDRTGDHSREPTIGVDFFSLGGRKADLTAFLFTAETVDFEKNVRLRHRTMTHDNRPKWQSAANPYHQGCGFPDELRTWSGENKESGTKQRKKAGT</sequence>
<feature type="region of interest" description="Disordered" evidence="1">
    <location>
        <begin position="214"/>
        <end position="235"/>
    </location>
</feature>
<evidence type="ECO:0000256" key="1">
    <source>
        <dbReference type="SAM" id="MobiDB-lite"/>
    </source>
</evidence>
<reference evidence="2 3" key="1">
    <citation type="submission" date="2018-11" db="EMBL/GenBank/DDBJ databases">
        <title>Genomic Encyclopedia of Type Strains, Phase IV (KMG-IV): sequencing the most valuable type-strain genomes for metagenomic binning, comparative biology and taxonomic classification.</title>
        <authorList>
            <person name="Goeker M."/>
        </authorList>
    </citation>
    <scope>NUCLEOTIDE SEQUENCE [LARGE SCALE GENOMIC DNA]</scope>
    <source>
        <strain evidence="2 3">DSM 22027</strain>
    </source>
</reference>
<organism evidence="2 3">
    <name type="scientific">Desulfosoma caldarium</name>
    <dbReference type="NCBI Taxonomy" id="610254"/>
    <lineage>
        <taxon>Bacteria</taxon>
        <taxon>Pseudomonadati</taxon>
        <taxon>Thermodesulfobacteriota</taxon>
        <taxon>Syntrophobacteria</taxon>
        <taxon>Syntrophobacterales</taxon>
        <taxon>Syntrophobacteraceae</taxon>
        <taxon>Desulfosoma</taxon>
    </lineage>
</organism>
<protein>
    <submittedName>
        <fullName evidence="2">Uncharacterized protein</fullName>
    </submittedName>
</protein>
<name>A0A3N1UW09_9BACT</name>
<dbReference type="RefSeq" id="WP_245994408.1">
    <property type="nucleotide sequence ID" value="NZ_RJVA01000012.1"/>
</dbReference>
<dbReference type="SUPFAM" id="SSF109709">
    <property type="entry name" value="KorB DNA-binding domain-like"/>
    <property type="match status" value="1"/>
</dbReference>
<accession>A0A3N1UW09</accession>